<dbReference type="AlphaFoldDB" id="A0A100XXU7"/>
<comment type="cofactor">
    <cofactor evidence="2">
        <name>Mn(2+)</name>
        <dbReference type="ChEBI" id="CHEBI:29035"/>
    </cofactor>
</comment>
<dbReference type="EMBL" id="LLYW01000019">
    <property type="protein sequence ID" value="KUH33508.1"/>
    <property type="molecule type" value="Genomic_DNA"/>
</dbReference>
<evidence type="ECO:0000256" key="7">
    <source>
        <dbReference type="ARBA" id="ARBA00022801"/>
    </source>
</evidence>
<evidence type="ECO:0000313" key="9">
    <source>
        <dbReference type="EMBL" id="KUH33508.1"/>
    </source>
</evidence>
<dbReference type="Proteomes" id="UP000053462">
    <property type="component" value="Unassembled WGS sequence"/>
</dbReference>
<dbReference type="InterPro" id="IPR006674">
    <property type="entry name" value="HD_domain"/>
</dbReference>
<dbReference type="Gene3D" id="1.10.3210.10">
    <property type="entry name" value="Hypothetical protein af1432"/>
    <property type="match status" value="1"/>
</dbReference>
<dbReference type="PANTHER" id="PTHR11845">
    <property type="entry name" value="5'-DEOXYNUCLEOTIDASE HDDC2"/>
    <property type="match status" value="1"/>
</dbReference>
<keyword evidence="6" id="KW-0479">Metal-binding</keyword>
<comment type="subunit">
    <text evidence="4">Homodimer.</text>
</comment>
<proteinExistence type="predicted"/>
<dbReference type="STRING" id="227598.APY94_05975"/>
<name>A0A100XXU7_9EURY</name>
<evidence type="ECO:0000313" key="10">
    <source>
        <dbReference type="Proteomes" id="UP000053462"/>
    </source>
</evidence>
<feature type="domain" description="HD/PDEase" evidence="8">
    <location>
        <begin position="28"/>
        <end position="146"/>
    </location>
</feature>
<dbReference type="Pfam" id="PF13023">
    <property type="entry name" value="HD_3"/>
    <property type="match status" value="1"/>
</dbReference>
<evidence type="ECO:0000256" key="2">
    <source>
        <dbReference type="ARBA" id="ARBA00001936"/>
    </source>
</evidence>
<dbReference type="SMART" id="SM00471">
    <property type="entry name" value="HDc"/>
    <property type="match status" value="1"/>
</dbReference>
<dbReference type="GO" id="GO:0046872">
    <property type="term" value="F:metal ion binding"/>
    <property type="evidence" value="ECO:0007669"/>
    <property type="project" value="UniProtKB-KW"/>
</dbReference>
<protein>
    <recommendedName>
        <fullName evidence="5">5'-deoxynucleotidase</fullName>
        <ecNumber evidence="5">3.1.3.89</ecNumber>
    </recommendedName>
</protein>
<evidence type="ECO:0000256" key="1">
    <source>
        <dbReference type="ARBA" id="ARBA00001638"/>
    </source>
</evidence>
<dbReference type="EC" id="3.1.3.89" evidence="5"/>
<keyword evidence="7" id="KW-0378">Hydrolase</keyword>
<dbReference type="InterPro" id="IPR003607">
    <property type="entry name" value="HD/PDEase_dom"/>
</dbReference>
<comment type="catalytic activity">
    <reaction evidence="1">
        <text>a 2'-deoxyribonucleoside 5'-phosphate + H2O = a 2'-deoxyribonucleoside + phosphate</text>
        <dbReference type="Rhea" id="RHEA:36167"/>
        <dbReference type="ChEBI" id="CHEBI:15377"/>
        <dbReference type="ChEBI" id="CHEBI:18274"/>
        <dbReference type="ChEBI" id="CHEBI:43474"/>
        <dbReference type="ChEBI" id="CHEBI:65317"/>
        <dbReference type="EC" id="3.1.3.89"/>
    </reaction>
</comment>
<dbReference type="SUPFAM" id="SSF109604">
    <property type="entry name" value="HD-domain/PDEase-like"/>
    <property type="match status" value="1"/>
</dbReference>
<evidence type="ECO:0000256" key="4">
    <source>
        <dbReference type="ARBA" id="ARBA00011738"/>
    </source>
</evidence>
<dbReference type="InterPro" id="IPR039356">
    <property type="entry name" value="YfbR/HDDC2"/>
</dbReference>
<evidence type="ECO:0000256" key="3">
    <source>
        <dbReference type="ARBA" id="ARBA00001941"/>
    </source>
</evidence>
<dbReference type="FunFam" id="1.10.3210.10:FF:000035">
    <property type="entry name" value="HD family hydrolase"/>
    <property type="match status" value="1"/>
</dbReference>
<sequence>MSLIDLFIEAGNLKKLPRTGWLLRGVSNPESIADHSYRVALITLFLADELRAKGVEIDVERALKIAVLHDLAEARVTDIPLTAQYYLDKGKAEKKAAMELFIKTPNPREYFRLWREYEEGLSLEGRLVKFADKLEMLVQALEYEKAGFKDLDEFWSALDSLRESEFYEHFREIVEELAGLRKQNR</sequence>
<dbReference type="GO" id="GO:0002953">
    <property type="term" value="F:5'-deoxynucleotidase activity"/>
    <property type="evidence" value="ECO:0007669"/>
    <property type="project" value="UniProtKB-EC"/>
</dbReference>
<dbReference type="GO" id="GO:0005737">
    <property type="term" value="C:cytoplasm"/>
    <property type="evidence" value="ECO:0007669"/>
    <property type="project" value="TreeGrafter"/>
</dbReference>
<gene>
    <name evidence="9" type="ORF">APY94_05975</name>
</gene>
<evidence type="ECO:0000256" key="5">
    <source>
        <dbReference type="ARBA" id="ARBA00012964"/>
    </source>
</evidence>
<dbReference type="RefSeq" id="WP_058938762.1">
    <property type="nucleotide sequence ID" value="NZ_LLYW01000019.1"/>
</dbReference>
<dbReference type="CDD" id="cd00077">
    <property type="entry name" value="HDc"/>
    <property type="match status" value="1"/>
</dbReference>
<keyword evidence="10" id="KW-1185">Reference proteome</keyword>
<dbReference type="PANTHER" id="PTHR11845:SF13">
    <property type="entry name" value="5'-DEOXYNUCLEOTIDASE HDDC2"/>
    <property type="match status" value="1"/>
</dbReference>
<comment type="caution">
    <text evidence="9">The sequence shown here is derived from an EMBL/GenBank/DDBJ whole genome shotgun (WGS) entry which is preliminary data.</text>
</comment>
<dbReference type="OrthoDB" id="46088at2157"/>
<comment type="cofactor">
    <cofactor evidence="3">
        <name>Co(2+)</name>
        <dbReference type="ChEBI" id="CHEBI:48828"/>
    </cofactor>
</comment>
<evidence type="ECO:0000256" key="6">
    <source>
        <dbReference type="ARBA" id="ARBA00022723"/>
    </source>
</evidence>
<organism evidence="9 10">
    <name type="scientific">Thermococcus celericrescens</name>
    <dbReference type="NCBI Taxonomy" id="227598"/>
    <lineage>
        <taxon>Archaea</taxon>
        <taxon>Methanobacteriati</taxon>
        <taxon>Methanobacteriota</taxon>
        <taxon>Thermococci</taxon>
        <taxon>Thermococcales</taxon>
        <taxon>Thermococcaceae</taxon>
        <taxon>Thermococcus</taxon>
    </lineage>
</organism>
<evidence type="ECO:0000259" key="8">
    <source>
        <dbReference type="SMART" id="SM00471"/>
    </source>
</evidence>
<reference evidence="9 10" key="1">
    <citation type="submission" date="2015-10" db="EMBL/GenBank/DDBJ databases">
        <title>Draft genome sequence of Thermococcus celericrescens strain DSM 17994.</title>
        <authorList>
            <person name="Hong S.-J."/>
            <person name="Park C.-E."/>
            <person name="Shin J.-H."/>
        </authorList>
    </citation>
    <scope>NUCLEOTIDE SEQUENCE [LARGE SCALE GENOMIC DNA]</scope>
    <source>
        <strain evidence="9 10">DSM 17994</strain>
    </source>
</reference>
<accession>A0A100XXU7</accession>